<keyword evidence="4" id="KW-1185">Reference proteome</keyword>
<name>A0A2A6CH88_PRIPA</name>
<dbReference type="Pfam" id="PF02141">
    <property type="entry name" value="DENN"/>
    <property type="match status" value="1"/>
</dbReference>
<dbReference type="Proteomes" id="UP000005239">
    <property type="component" value="Unassembled WGS sequence"/>
</dbReference>
<dbReference type="GO" id="GO:0016020">
    <property type="term" value="C:membrane"/>
    <property type="evidence" value="ECO:0000318"/>
    <property type="project" value="GO_Central"/>
</dbReference>
<reference evidence="3" key="2">
    <citation type="submission" date="2022-06" db="UniProtKB">
        <authorList>
            <consortium name="EnsemblMetazoa"/>
        </authorList>
    </citation>
    <scope>IDENTIFICATION</scope>
    <source>
        <strain evidence="3">PS312</strain>
    </source>
</reference>
<dbReference type="SMART" id="SM00799">
    <property type="entry name" value="DENN"/>
    <property type="match status" value="1"/>
</dbReference>
<dbReference type="InterPro" id="IPR037516">
    <property type="entry name" value="Tripartite_DENN"/>
</dbReference>
<gene>
    <name evidence="3" type="primary">WBGene00117470</name>
</gene>
<dbReference type="InterPro" id="IPR010569">
    <property type="entry name" value="Myotubularin-like_Pase_dom"/>
</dbReference>
<feature type="compositionally biased region" description="Polar residues" evidence="2">
    <location>
        <begin position="1283"/>
        <end position="1307"/>
    </location>
</feature>
<dbReference type="InterPro" id="IPR001849">
    <property type="entry name" value="PH_domain"/>
</dbReference>
<dbReference type="PROSITE" id="PS50211">
    <property type="entry name" value="DENN"/>
    <property type="match status" value="1"/>
</dbReference>
<comment type="similarity">
    <text evidence="1">Belongs to the protein-tyrosine phosphatase family. Non-receptor class myotubularin subfamily.</text>
</comment>
<accession>A0A2A6CH88</accession>
<dbReference type="Gene3D" id="3.30.450.200">
    <property type="match status" value="1"/>
</dbReference>
<dbReference type="InterPro" id="IPR005112">
    <property type="entry name" value="dDENN_dom"/>
</dbReference>
<evidence type="ECO:0000313" key="4">
    <source>
        <dbReference type="Proteomes" id="UP000005239"/>
    </source>
</evidence>
<dbReference type="GO" id="GO:0005737">
    <property type="term" value="C:cytoplasm"/>
    <property type="evidence" value="ECO:0000318"/>
    <property type="project" value="GO_Central"/>
</dbReference>
<dbReference type="PANTHER" id="PTHR10807:SF109">
    <property type="entry name" value="SET DOMAIN BINDING FACTOR, ISOFORM A"/>
    <property type="match status" value="1"/>
</dbReference>
<dbReference type="Gene3D" id="3.40.50.11500">
    <property type="match status" value="1"/>
</dbReference>
<dbReference type="GO" id="GO:0005085">
    <property type="term" value="F:guanyl-nucleotide exchange factor activity"/>
    <property type="evidence" value="ECO:0000318"/>
    <property type="project" value="GO_Central"/>
</dbReference>
<feature type="compositionally biased region" description="Polar residues" evidence="2">
    <location>
        <begin position="1755"/>
        <end position="1768"/>
    </location>
</feature>
<dbReference type="InterPro" id="IPR029021">
    <property type="entry name" value="Prot-tyrosine_phosphatase-like"/>
</dbReference>
<feature type="region of interest" description="Disordered" evidence="2">
    <location>
        <begin position="771"/>
        <end position="795"/>
    </location>
</feature>
<dbReference type="Pfam" id="PF06602">
    <property type="entry name" value="Myotub-related"/>
    <property type="match status" value="1"/>
</dbReference>
<feature type="region of interest" description="Disordered" evidence="2">
    <location>
        <begin position="1742"/>
        <end position="1770"/>
    </location>
</feature>
<dbReference type="PROSITE" id="PS50003">
    <property type="entry name" value="PH_DOMAIN"/>
    <property type="match status" value="1"/>
</dbReference>
<sequence>MEEPVSSLVSRLPRLVDYLALVEFDKERLADDNIGAGIVTQRFPRVDRDDNAFPPSLAAVSRPQEWRLTNEKRPALYHVEILTDLSGNHQYACFLEVQEKCTSSDVIDIESAPSILYKPKIFLLVSRHSFFRLFAVCLHKIATAHCHGDNAAAEVMMATLLEGVPLRVDIPVSFTLGDARLSVRAAANRMVPVSDGCVALLARSLGIHGLILCMRAVLSEQKVLLVSSYMRMLSAASWAINSLLYPFEYSFTQITILPSHLLEYLESPTPFLMGIMREAFDPGEISETVMVDLDTGRISIPGGVSIPSLPEKFEQPLATGLQAVMYPELRVIDMVSPPPIAPQRDETVTDSLIRAAFVRFYADILEGYRNALLLVRVYPHPHIDFHHAAFLGFRTINRHAFTESLLNSHLFQLFVASRGLPFRPCDTFDQEISRSTRTYSEGLNRQDDLKELADEIYQNERQDDLLWHSRLLQKTTSDPLAVPEQFDENRRIGGVDEGLKGRGKEWRTGGNDHFFPIDELSANLRFHAIPDTSKPQCRIVPNTPFAARMPINEELLTKQKKALEDCYSAIRDGRIAEARKKLPSAEITLRNRYVRVKLCALLVDGLYPVQRATLQPQQFELIVRLVNCALSHESQHDEHGIAYACLHFAWVYSRSLSQGVQQYLFTFWESAFFHDVHRALRRQYISEKNKEDDVYKIEGREDTWGLFKEPSAMELVAKRLMQWKDIDSEERIRLGIEEESIIFGAAKHYINLMIYLRIPLDTSRLRAIEKQKEKMRRHGTTSSDESSEDEGYVDDGRMGGITAEVTKSIQNVVERLSSATNLSSQQVTQLTKVIPECIEMHVDTLEQVYIESSKLPPPPKLTISDPELCEDERLVTGGLRCFLLNENDRELTGGLRLPAEGALFLTNYRVIFKGHPVDPYYADETVIRSAPVMSIVKEKNMDDIGGSSTLLRDIPNKTARTLHHCIQIRTSTFACITVIFDEEATTDRIAEFAVALKAVRWPVHLPSTLICYANQAYLFAHLPSTEKHGGSSTMGDLKRAITRLPNKMSTPFSTLLPDNHSIRKKEHLLRDIRSTSMDTGGHEDFLDITGHLVQSRLSDYSADLRRLRFDAESGLLRVSKANKNYELVASYPSAIVVPSSTADEILPKIAKGFKSNRLPVVTWTHERGAMLIRGAAFSTPNVVKRFKKQANQISKEIGSDTLSMTGGGTPASLRKPAPLTPLMSSAHQQETYLRRLVACSPTTNGEVLSGSFCSSFSHSQESLKSSWTGSVLPGSNGDKSRKPSSTAANFVRSNTARASLRLSQVTTSIRSSEESENRSRSGPIPQRSMYIFGEKGANKLLRLDKNIEFIPVQFPTSHDVKESFKRFLKVMKPSAGSSSYGGKGYLIQLEETQWLTHIGQLLQTSSVMAALLSHYNSSVVLAIEDGRDATCQFASLVQLIADPHYRTFEGLQRLISKEWLAFGHRFSYRSNHSLASQKSGFAPIFIMFLDCVHQLMRQYPSAFEYNDFLLRFLAYHSQSTFFRTFLLDSESERCCVEKNVPDMNYGHCIWRFIKEQQSRSPLFTNFEYNHNHDEELEPRWSLPNLHVWSYYTEDFLAHGPPYDIDACLRETAKQAEERARLTESKTTVQPEKVEIALSSAVSSDLDGQNAFIVGLERLREVCSLQGRDAFADSFAEWKRQVDGLDEGIEGSCIDERLPRRSLCTHTRRAVIKHLMKGKNPITSSFADRFPSSAVSTMALSPAFEQPEPDDRRTTLGESGRTNGLTHASNGEMAMKTPCKSVSVDSSETITAETPTPIAQGHSSFNGFTPVSVDENAFKTSTPMYSPAIRKEDLAYAHSGLLYKKGATFKFWKLRWFVLDQRGIRMLYYDSPQNPLVKGEIELMDLESIDISTNAGVQKKGAAVLEIRTSRRSYSLMANSIAEAEQWRTKIGEVV</sequence>
<accession>A0A8R1YMF3</accession>
<dbReference type="PANTHER" id="PTHR10807">
    <property type="entry name" value="MYOTUBULARIN-RELATED"/>
    <property type="match status" value="1"/>
</dbReference>
<protein>
    <submittedName>
        <fullName evidence="3">Mtm-5</fullName>
    </submittedName>
</protein>
<proteinExistence type="inferred from homology"/>
<dbReference type="SMART" id="SM00568">
    <property type="entry name" value="GRAM"/>
    <property type="match status" value="1"/>
</dbReference>
<organism evidence="3 4">
    <name type="scientific">Pristionchus pacificus</name>
    <name type="common">Parasitic nematode worm</name>
    <dbReference type="NCBI Taxonomy" id="54126"/>
    <lineage>
        <taxon>Eukaryota</taxon>
        <taxon>Metazoa</taxon>
        <taxon>Ecdysozoa</taxon>
        <taxon>Nematoda</taxon>
        <taxon>Chromadorea</taxon>
        <taxon>Rhabditida</taxon>
        <taxon>Rhabditina</taxon>
        <taxon>Diplogasteromorpha</taxon>
        <taxon>Diplogasteroidea</taxon>
        <taxon>Neodiplogasteridae</taxon>
        <taxon>Pristionchus</taxon>
    </lineage>
</organism>
<dbReference type="InterPro" id="IPR011993">
    <property type="entry name" value="PH-like_dom_sf"/>
</dbReference>
<dbReference type="PROSITE" id="PS51339">
    <property type="entry name" value="PPASE_MYOTUBULARIN"/>
    <property type="match status" value="1"/>
</dbReference>
<dbReference type="SUPFAM" id="SSF50729">
    <property type="entry name" value="PH domain-like"/>
    <property type="match status" value="1"/>
</dbReference>
<dbReference type="SUPFAM" id="SSF52799">
    <property type="entry name" value="(Phosphotyrosine protein) phosphatases II"/>
    <property type="match status" value="1"/>
</dbReference>
<dbReference type="InterPro" id="IPR001194">
    <property type="entry name" value="cDENN_dom"/>
</dbReference>
<dbReference type="OrthoDB" id="74314at2759"/>
<evidence type="ECO:0000256" key="2">
    <source>
        <dbReference type="SAM" id="MobiDB-lite"/>
    </source>
</evidence>
<dbReference type="EnsemblMetazoa" id="PPA27916.1">
    <property type="protein sequence ID" value="PPA27916.1"/>
    <property type="gene ID" value="WBGene00117470"/>
</dbReference>
<dbReference type="InterPro" id="IPR022096">
    <property type="entry name" value="SBF1/SBF2"/>
</dbReference>
<dbReference type="InterPro" id="IPR030564">
    <property type="entry name" value="Myotubularin"/>
</dbReference>
<dbReference type="Pfam" id="PF02893">
    <property type="entry name" value="GRAM"/>
    <property type="match status" value="1"/>
</dbReference>
<reference evidence="4" key="1">
    <citation type="journal article" date="2008" name="Nat. Genet.">
        <title>The Pristionchus pacificus genome provides a unique perspective on nematode lifestyle and parasitism.</title>
        <authorList>
            <person name="Dieterich C."/>
            <person name="Clifton S.W."/>
            <person name="Schuster L.N."/>
            <person name="Chinwalla A."/>
            <person name="Delehaunty K."/>
            <person name="Dinkelacker I."/>
            <person name="Fulton L."/>
            <person name="Fulton R."/>
            <person name="Godfrey J."/>
            <person name="Minx P."/>
            <person name="Mitreva M."/>
            <person name="Roeseler W."/>
            <person name="Tian H."/>
            <person name="Witte H."/>
            <person name="Yang S.P."/>
            <person name="Wilson R.K."/>
            <person name="Sommer R.J."/>
        </authorList>
    </citation>
    <scope>NUCLEOTIDE SEQUENCE [LARGE SCALE GENOMIC DNA]</scope>
    <source>
        <strain evidence="4">PS312</strain>
    </source>
</reference>
<dbReference type="SMART" id="SM00801">
    <property type="entry name" value="dDENN"/>
    <property type="match status" value="1"/>
</dbReference>
<dbReference type="InterPro" id="IPR004182">
    <property type="entry name" value="GRAM"/>
</dbReference>
<feature type="region of interest" description="Disordered" evidence="2">
    <location>
        <begin position="1265"/>
        <end position="1327"/>
    </location>
</feature>
<dbReference type="Gene3D" id="2.30.29.30">
    <property type="entry name" value="Pleckstrin-homology domain (PH domain)/Phosphotyrosine-binding domain (PTB)"/>
    <property type="match status" value="1"/>
</dbReference>
<evidence type="ECO:0000313" key="3">
    <source>
        <dbReference type="EnsemblMetazoa" id="PPA27916.1"/>
    </source>
</evidence>
<dbReference type="InterPro" id="IPR043153">
    <property type="entry name" value="DENN_C"/>
</dbReference>
<dbReference type="SMART" id="SM00233">
    <property type="entry name" value="PH"/>
    <property type="match status" value="1"/>
</dbReference>
<dbReference type="Pfam" id="PF12335">
    <property type="entry name" value="SBF2"/>
    <property type="match status" value="1"/>
</dbReference>
<dbReference type="Pfam" id="PF00169">
    <property type="entry name" value="PH"/>
    <property type="match status" value="1"/>
</dbReference>
<evidence type="ECO:0000256" key="1">
    <source>
        <dbReference type="ARBA" id="ARBA00007471"/>
    </source>
</evidence>